<comment type="subcellular location">
    <subcellularLocation>
        <location evidence="1">Membrane</location>
        <topology evidence="1">Multi-pass membrane protein</topology>
    </subcellularLocation>
</comment>
<evidence type="ECO:0000256" key="2">
    <source>
        <dbReference type="ARBA" id="ARBA00022692"/>
    </source>
</evidence>
<keyword evidence="3 5" id="KW-1133">Transmembrane helix</keyword>
<evidence type="ECO:0000256" key="4">
    <source>
        <dbReference type="ARBA" id="ARBA00023136"/>
    </source>
</evidence>
<organism evidence="6 7">
    <name type="scientific">Aureimonas populi</name>
    <dbReference type="NCBI Taxonomy" id="1701758"/>
    <lineage>
        <taxon>Bacteria</taxon>
        <taxon>Pseudomonadati</taxon>
        <taxon>Pseudomonadota</taxon>
        <taxon>Alphaproteobacteria</taxon>
        <taxon>Hyphomicrobiales</taxon>
        <taxon>Aurantimonadaceae</taxon>
        <taxon>Aureimonas</taxon>
    </lineage>
</organism>
<keyword evidence="4 5" id="KW-0472">Membrane</keyword>
<feature type="transmembrane region" description="Helical" evidence="5">
    <location>
        <begin position="54"/>
        <end position="72"/>
    </location>
</feature>
<dbReference type="EMBL" id="JBHUIJ010000005">
    <property type="protein sequence ID" value="MFD2236700.1"/>
    <property type="molecule type" value="Genomic_DNA"/>
</dbReference>
<keyword evidence="2 5" id="KW-0812">Transmembrane</keyword>
<feature type="transmembrane region" description="Helical" evidence="5">
    <location>
        <begin position="12"/>
        <end position="34"/>
    </location>
</feature>
<evidence type="ECO:0000256" key="1">
    <source>
        <dbReference type="ARBA" id="ARBA00004141"/>
    </source>
</evidence>
<gene>
    <name evidence="6" type="ORF">ACFSKQ_04365</name>
</gene>
<accession>A0ABW5CHP6</accession>
<evidence type="ECO:0000256" key="3">
    <source>
        <dbReference type="ARBA" id="ARBA00022989"/>
    </source>
</evidence>
<evidence type="ECO:0000313" key="6">
    <source>
        <dbReference type="EMBL" id="MFD2236700.1"/>
    </source>
</evidence>
<dbReference type="Pfam" id="PF02600">
    <property type="entry name" value="DsbB"/>
    <property type="match status" value="1"/>
</dbReference>
<sequence>MTDRSTERASPPARIAAALLVAAGMSATVGGALLFEHVGGYIPCALCLAQRTPYYIAIPVALVALAAGLLRAPDRLVRVLLVAVALLMGWAAYLGVFHAGFEWGWWAGPADCGAVGGFDLGGGDLLSQLDGVRPPSCEEPALLVLGFSLAAWNALAASVLAVIALFGALAGRRRGYSGSSSVSQ</sequence>
<name>A0ABW5CHP6_9HYPH</name>
<dbReference type="RefSeq" id="WP_209735547.1">
    <property type="nucleotide sequence ID" value="NZ_CP072611.1"/>
</dbReference>
<keyword evidence="7" id="KW-1185">Reference proteome</keyword>
<evidence type="ECO:0000256" key="5">
    <source>
        <dbReference type="SAM" id="Phobius"/>
    </source>
</evidence>
<evidence type="ECO:0000313" key="7">
    <source>
        <dbReference type="Proteomes" id="UP001597371"/>
    </source>
</evidence>
<dbReference type="InterPro" id="IPR023380">
    <property type="entry name" value="DsbB-like_sf"/>
</dbReference>
<feature type="transmembrane region" description="Helical" evidence="5">
    <location>
        <begin position="149"/>
        <end position="170"/>
    </location>
</feature>
<feature type="transmembrane region" description="Helical" evidence="5">
    <location>
        <begin position="79"/>
        <end position="101"/>
    </location>
</feature>
<protein>
    <submittedName>
        <fullName evidence="6">Disulfide bond formation protein B</fullName>
    </submittedName>
</protein>
<dbReference type="Gene3D" id="1.20.1550.10">
    <property type="entry name" value="DsbB-like"/>
    <property type="match status" value="1"/>
</dbReference>
<comment type="caution">
    <text evidence="6">The sequence shown here is derived from an EMBL/GenBank/DDBJ whole genome shotgun (WGS) entry which is preliminary data.</text>
</comment>
<reference evidence="7" key="1">
    <citation type="journal article" date="2019" name="Int. J. Syst. Evol. Microbiol.">
        <title>The Global Catalogue of Microorganisms (GCM) 10K type strain sequencing project: providing services to taxonomists for standard genome sequencing and annotation.</title>
        <authorList>
            <consortium name="The Broad Institute Genomics Platform"/>
            <consortium name="The Broad Institute Genome Sequencing Center for Infectious Disease"/>
            <person name="Wu L."/>
            <person name="Ma J."/>
        </authorList>
    </citation>
    <scope>NUCLEOTIDE SEQUENCE [LARGE SCALE GENOMIC DNA]</scope>
    <source>
        <strain evidence="7">ZS-35-S2</strain>
    </source>
</reference>
<dbReference type="Proteomes" id="UP001597371">
    <property type="component" value="Unassembled WGS sequence"/>
</dbReference>
<dbReference type="SUPFAM" id="SSF158442">
    <property type="entry name" value="DsbB-like"/>
    <property type="match status" value="1"/>
</dbReference>
<dbReference type="InterPro" id="IPR024199">
    <property type="entry name" value="Uncharacterised_DsbB"/>
</dbReference>
<dbReference type="PIRSF" id="PIRSF033913">
    <property type="entry name" value="S-S_format_DsbB"/>
    <property type="match status" value="1"/>
</dbReference>
<proteinExistence type="predicted"/>
<dbReference type="InterPro" id="IPR003752">
    <property type="entry name" value="DiS_bond_form_DsbB/BdbC"/>
</dbReference>